<proteinExistence type="predicted"/>
<dbReference type="EMBL" id="BAABZQ010000001">
    <property type="protein sequence ID" value="GAA6497281.1"/>
    <property type="molecule type" value="Genomic_DNA"/>
</dbReference>
<comment type="caution">
    <text evidence="1">The sequence shown here is derived from an EMBL/GenBank/DDBJ whole genome shotgun (WGS) entry which is preliminary data.</text>
</comment>
<sequence>MCEALKELMKDELDAKWAEGFAEGRALGRALVILDLLKDLGEVSEELQRKIMEQSDTEVLNQWLRYAAWAETIQEFEQKIQ</sequence>
<organism evidence="1 2">
    <name type="scientific">Blautia parvula</name>
    <dbReference type="NCBI Taxonomy" id="2877527"/>
    <lineage>
        <taxon>Bacteria</taxon>
        <taxon>Bacillati</taxon>
        <taxon>Bacillota</taxon>
        <taxon>Clostridia</taxon>
        <taxon>Lachnospirales</taxon>
        <taxon>Lachnospiraceae</taxon>
        <taxon>Blautia</taxon>
    </lineage>
</organism>
<keyword evidence="2" id="KW-1185">Reference proteome</keyword>
<gene>
    <name evidence="1" type="ORF">K340107D12_00970</name>
</gene>
<accession>A0ABQ0BL84</accession>
<evidence type="ECO:0000313" key="2">
    <source>
        <dbReference type="Proteomes" id="UP001600941"/>
    </source>
</evidence>
<protein>
    <recommendedName>
        <fullName evidence="3">Transposase</fullName>
    </recommendedName>
</protein>
<evidence type="ECO:0008006" key="3">
    <source>
        <dbReference type="Google" id="ProtNLM"/>
    </source>
</evidence>
<reference evidence="1 2" key="1">
    <citation type="submission" date="2024-04" db="EMBL/GenBank/DDBJ databases">
        <title>Defined microbial consortia suppress multidrug-resistant proinflammatory Enterobacteriaceae via ecological control.</title>
        <authorList>
            <person name="Furuichi M."/>
            <person name="Kawaguchi T."/>
            <person name="Pust M."/>
            <person name="Yasuma K."/>
            <person name="Plichta D."/>
            <person name="Hasegawa N."/>
            <person name="Ohya T."/>
            <person name="Bhattarai S."/>
            <person name="Sasajima S."/>
            <person name="Aoto Y."/>
            <person name="Tuganbaev T."/>
            <person name="Yaginuma M."/>
            <person name="Ueda M."/>
            <person name="Okahashi N."/>
            <person name="Amafuji K."/>
            <person name="Kiridooshi Y."/>
            <person name="Sugita K."/>
            <person name="Strazar M."/>
            <person name="Skelly A."/>
            <person name="Suda W."/>
            <person name="Hattori M."/>
            <person name="Nakamoto N."/>
            <person name="Caballero S."/>
            <person name="Norman J."/>
            <person name="Olle B."/>
            <person name="Tanoue T."/>
            <person name="Arita M."/>
            <person name="Bucci V."/>
            <person name="Atarashi K."/>
            <person name="Xavier R."/>
            <person name="Honda K."/>
        </authorList>
    </citation>
    <scope>NUCLEOTIDE SEQUENCE [LARGE SCALE GENOMIC DNA]</scope>
    <source>
        <strain evidence="2">k34-0107-D12</strain>
    </source>
</reference>
<dbReference type="Proteomes" id="UP001600941">
    <property type="component" value="Unassembled WGS sequence"/>
</dbReference>
<evidence type="ECO:0000313" key="1">
    <source>
        <dbReference type="EMBL" id="GAA6497281.1"/>
    </source>
</evidence>
<name>A0ABQ0BL84_9FIRM</name>
<dbReference type="RefSeq" id="WP_033144179.1">
    <property type="nucleotide sequence ID" value="NZ_BAABZQ010000001.1"/>
</dbReference>